<name>A0A6L3B1F6_AZOBR</name>
<dbReference type="GO" id="GO:0005524">
    <property type="term" value="F:ATP binding"/>
    <property type="evidence" value="ECO:0007669"/>
    <property type="project" value="UniProtKB-UniRule"/>
</dbReference>
<dbReference type="PROSITE" id="PS50011">
    <property type="entry name" value="PROTEIN_KINASE_DOM"/>
    <property type="match status" value="1"/>
</dbReference>
<dbReference type="PROSITE" id="PS00107">
    <property type="entry name" value="PROTEIN_KINASE_ATP"/>
    <property type="match status" value="1"/>
</dbReference>
<keyword evidence="3 7" id="KW-0418">Kinase</keyword>
<dbReference type="EMBL" id="QOKV01000006">
    <property type="protein sequence ID" value="KAA0685767.1"/>
    <property type="molecule type" value="Genomic_DNA"/>
</dbReference>
<feature type="domain" description="Protein kinase" evidence="6">
    <location>
        <begin position="606"/>
        <end position="877"/>
    </location>
</feature>
<evidence type="ECO:0000256" key="4">
    <source>
        <dbReference type="ARBA" id="ARBA00022840"/>
    </source>
</evidence>
<evidence type="ECO:0000256" key="5">
    <source>
        <dbReference type="PROSITE-ProRule" id="PRU10141"/>
    </source>
</evidence>
<dbReference type="InterPro" id="IPR008266">
    <property type="entry name" value="Tyr_kinase_AS"/>
</dbReference>
<dbReference type="PROSITE" id="PS00109">
    <property type="entry name" value="PROTEIN_KINASE_TYR"/>
    <property type="match status" value="1"/>
</dbReference>
<dbReference type="Proteomes" id="UP000476837">
    <property type="component" value="Unassembled WGS sequence"/>
</dbReference>
<dbReference type="RefSeq" id="WP_149164984.1">
    <property type="nucleotide sequence ID" value="NZ_QOKV01000006.1"/>
</dbReference>
<keyword evidence="4 5" id="KW-0067">ATP-binding</keyword>
<protein>
    <submittedName>
        <fullName evidence="7">Serine/threonine protein kinase</fullName>
    </submittedName>
</protein>
<evidence type="ECO:0000313" key="7">
    <source>
        <dbReference type="EMBL" id="KAA0685767.1"/>
    </source>
</evidence>
<dbReference type="CDD" id="cd14014">
    <property type="entry name" value="STKc_PknB_like"/>
    <property type="match status" value="1"/>
</dbReference>
<feature type="binding site" evidence="5">
    <location>
        <position position="635"/>
    </location>
    <ligand>
        <name>ATP</name>
        <dbReference type="ChEBI" id="CHEBI:30616"/>
    </ligand>
</feature>
<dbReference type="PANTHER" id="PTHR43289:SF34">
    <property type="entry name" value="SERINE_THREONINE-PROTEIN KINASE YBDM-RELATED"/>
    <property type="match status" value="1"/>
</dbReference>
<evidence type="ECO:0000259" key="6">
    <source>
        <dbReference type="PROSITE" id="PS50011"/>
    </source>
</evidence>
<accession>A0A6L3B1F6</accession>
<evidence type="ECO:0000256" key="1">
    <source>
        <dbReference type="ARBA" id="ARBA00022679"/>
    </source>
</evidence>
<proteinExistence type="predicted"/>
<organism evidence="7 8">
    <name type="scientific">Azospirillum brasilense</name>
    <dbReference type="NCBI Taxonomy" id="192"/>
    <lineage>
        <taxon>Bacteria</taxon>
        <taxon>Pseudomonadati</taxon>
        <taxon>Pseudomonadota</taxon>
        <taxon>Alphaproteobacteria</taxon>
        <taxon>Rhodospirillales</taxon>
        <taxon>Azospirillaceae</taxon>
        <taxon>Azospirillum</taxon>
    </lineage>
</organism>
<evidence type="ECO:0000313" key="8">
    <source>
        <dbReference type="Proteomes" id="UP000476837"/>
    </source>
</evidence>
<dbReference type="AlphaFoldDB" id="A0A6L3B1F6"/>
<dbReference type="Pfam" id="PF00069">
    <property type="entry name" value="Pkinase"/>
    <property type="match status" value="1"/>
</dbReference>
<comment type="caution">
    <text evidence="7">The sequence shown here is derived from an EMBL/GenBank/DDBJ whole genome shotgun (WGS) entry which is preliminary data.</text>
</comment>
<dbReference type="GO" id="GO:0004674">
    <property type="term" value="F:protein serine/threonine kinase activity"/>
    <property type="evidence" value="ECO:0007669"/>
    <property type="project" value="UniProtKB-KW"/>
</dbReference>
<keyword evidence="7" id="KW-0723">Serine/threonine-protein kinase</keyword>
<evidence type="ECO:0000256" key="2">
    <source>
        <dbReference type="ARBA" id="ARBA00022741"/>
    </source>
</evidence>
<keyword evidence="1" id="KW-0808">Transferase</keyword>
<dbReference type="InterPro" id="IPR000719">
    <property type="entry name" value="Prot_kinase_dom"/>
</dbReference>
<dbReference type="SUPFAM" id="SSF56112">
    <property type="entry name" value="Protein kinase-like (PK-like)"/>
    <property type="match status" value="1"/>
</dbReference>
<dbReference type="PANTHER" id="PTHR43289">
    <property type="entry name" value="MITOGEN-ACTIVATED PROTEIN KINASE KINASE KINASE 20-RELATED"/>
    <property type="match status" value="1"/>
</dbReference>
<reference evidence="7 8" key="1">
    <citation type="submission" date="2018-07" db="EMBL/GenBank/DDBJ databases">
        <title>Genome sequence of Roseomonas fauriae ATCC 49958.</title>
        <authorList>
            <person name="Sant'Anna F.H."/>
            <person name="Baldani J.I."/>
            <person name="Zilli J.E."/>
            <person name="Reis V.M."/>
            <person name="Hartmann A."/>
            <person name="Cruz L."/>
            <person name="de Souza E.M."/>
            <person name="de Oliveira Pedrosa F."/>
            <person name="Passaglia L.M.P."/>
        </authorList>
    </citation>
    <scope>NUCLEOTIDE SEQUENCE [LARGE SCALE GENOMIC DNA]</scope>
    <source>
        <strain evidence="7 8">ATCC 49958</strain>
    </source>
</reference>
<evidence type="ECO:0000256" key="3">
    <source>
        <dbReference type="ARBA" id="ARBA00022777"/>
    </source>
</evidence>
<keyword evidence="2 5" id="KW-0547">Nucleotide-binding</keyword>
<gene>
    <name evidence="7" type="ORF">DS837_11980</name>
</gene>
<dbReference type="InterPro" id="IPR017441">
    <property type="entry name" value="Protein_kinase_ATP_BS"/>
</dbReference>
<dbReference type="Gene3D" id="3.30.200.20">
    <property type="entry name" value="Phosphorylase Kinase, domain 1"/>
    <property type="match status" value="1"/>
</dbReference>
<sequence length="883" mass="94850">MPASRTPASAGAAGPAGTLDEAVLCQTLADHHDGPARMVIGIALRPHLDSLVLTPTELIHSSRHLKALQSKATLMESALGRVATVQARLPGQDAKARRRALDHALFETIAKARAAQLAFTGLGRGRSLIDLVLRSAPGKSPTGDAGFDLRAAVCLELEDCRTWSSKLDALIQLFPAERQDALSTALDEVIGDVLASPAATQELFGNTPAGGSPLVRLCDLLFGRVPMEASGPNRLGVLNGLFRQGRLPAARDMVLERIRRQLRAPQPLGRGTAEQEADLLRALMGHLLSPAGLTGGSAMADALTIRYSRRLEQGGASAYRRSLVGLSETQPDLICRIHYLTAVSAVPAAERHMGEIVDALDAALKNELLVENMVLQTPDTALVRQALTGAVEAVRGSAMAEYDRERIAARAASVVDEFARRGRLVQRLRQTEPLPRRRIIRLAELACSGLIADDGALSVLRQHILETVRQPQFQAELAGSQGDDIAQAEVRRLYELLDRLSQMPLPSAKPSSRRDQTAARSAFEPCGATALPTVVAPQVRSIALPVSAAAVTMEAPLAGAAASGLCPACFVPKAPRDVCRDCGYPVRVPNRNGVHLLPGTRLLGRYLVGRVLGQGGFGATYLGWDERLQIKVAVKEFYPANLVSRVVGSPGIAPFSDEHAESFSAGLAKFLEEARMLARLREVKEIVSVQDFFEENETAYIVMELLDGRTLKRHVSENGGRIAARQTLTLLSPIIKALHAVHEQGLIHRDISPDNIFLTSSGDRKLLDFGAARHAAGKSADLTVILKPGYAPPEQYAPDGKQGPWTDVYALCATAYFVLTGKTPPDATSRFMSDRVPRLAEGGATVPPGFEKVLLSGLSMRWQDRPRSMRDLLVALTGAMNGS</sequence>
<dbReference type="Gene3D" id="1.10.510.10">
    <property type="entry name" value="Transferase(Phosphotransferase) domain 1"/>
    <property type="match status" value="1"/>
</dbReference>
<dbReference type="InterPro" id="IPR011009">
    <property type="entry name" value="Kinase-like_dom_sf"/>
</dbReference>